<dbReference type="PANTHER" id="PTHR42695:SF5">
    <property type="entry name" value="GLUTAMINE AMIDOTRANSFERASE YLR126C-RELATED"/>
    <property type="match status" value="1"/>
</dbReference>
<accession>A0A7M5V5I8</accession>
<protein>
    <recommendedName>
        <fullName evidence="1">Glutamine amidotransferase domain-containing protein</fullName>
    </recommendedName>
</protein>
<evidence type="ECO:0000259" key="1">
    <source>
        <dbReference type="Pfam" id="PF00117"/>
    </source>
</evidence>
<dbReference type="OrthoDB" id="92161at2759"/>
<dbReference type="SUPFAM" id="SSF52317">
    <property type="entry name" value="Class I glutamine amidotransferase-like"/>
    <property type="match status" value="1"/>
</dbReference>
<proteinExistence type="predicted"/>
<dbReference type="Proteomes" id="UP000594262">
    <property type="component" value="Unplaced"/>
</dbReference>
<dbReference type="InterPro" id="IPR044992">
    <property type="entry name" value="ChyE-like"/>
</dbReference>
<dbReference type="Gene3D" id="3.40.50.880">
    <property type="match status" value="1"/>
</dbReference>
<reference evidence="2" key="1">
    <citation type="submission" date="2021-01" db="UniProtKB">
        <authorList>
            <consortium name="EnsemblMetazoa"/>
        </authorList>
    </citation>
    <scope>IDENTIFICATION</scope>
</reference>
<keyword evidence="3" id="KW-1185">Reference proteome</keyword>
<sequence>MIDFYPFILSLNSQLFLTMNYSRFRNILTQYNRQNLSTKKLIKVKTVNLAHLQSVKYSSTKMSPKKIGFIMTEDGEKWKGEAGIGKYFLQRFQQVDDSFEYEVIHGVTGSLPKISQLPNYIGFVISGSHHSVNDPYQWIMNLQNFIIQLDQYNKENRNKPVRLFGICYGHQLIAKTFGGVVQPIGDGKFIYGAEKVNFTNKLSDEVWFKQALQYHSSNIMVAQSHGEEVYTVPKNAITVASSTTCKAEALLYDDHILSFQGHPELENETLGRIIGGNLIRKKIIDRQALERGNGNARMVPADTLTGMVLAFLNH</sequence>
<dbReference type="EnsemblMetazoa" id="CLYHEMT003819.1">
    <property type="protein sequence ID" value="CLYHEMP003819.1"/>
    <property type="gene ID" value="CLYHEMG003819"/>
</dbReference>
<dbReference type="AlphaFoldDB" id="A0A7M5V5I8"/>
<evidence type="ECO:0000313" key="2">
    <source>
        <dbReference type="EnsemblMetazoa" id="CLYHEMP003819.1"/>
    </source>
</evidence>
<dbReference type="InterPro" id="IPR017926">
    <property type="entry name" value="GATASE"/>
</dbReference>
<dbReference type="InterPro" id="IPR029062">
    <property type="entry name" value="Class_I_gatase-like"/>
</dbReference>
<dbReference type="PROSITE" id="PS51273">
    <property type="entry name" value="GATASE_TYPE_1"/>
    <property type="match status" value="1"/>
</dbReference>
<organism evidence="2 3">
    <name type="scientific">Clytia hemisphaerica</name>
    <dbReference type="NCBI Taxonomy" id="252671"/>
    <lineage>
        <taxon>Eukaryota</taxon>
        <taxon>Metazoa</taxon>
        <taxon>Cnidaria</taxon>
        <taxon>Hydrozoa</taxon>
        <taxon>Hydroidolina</taxon>
        <taxon>Leptothecata</taxon>
        <taxon>Obeliida</taxon>
        <taxon>Clytiidae</taxon>
        <taxon>Clytia</taxon>
    </lineage>
</organism>
<dbReference type="Pfam" id="PF00117">
    <property type="entry name" value="GATase"/>
    <property type="match status" value="1"/>
</dbReference>
<name>A0A7M5V5I8_9CNID</name>
<feature type="domain" description="Glutamine amidotransferase" evidence="1">
    <location>
        <begin position="151"/>
        <end position="270"/>
    </location>
</feature>
<dbReference type="GO" id="GO:0005829">
    <property type="term" value="C:cytosol"/>
    <property type="evidence" value="ECO:0007669"/>
    <property type="project" value="TreeGrafter"/>
</dbReference>
<dbReference type="CDD" id="cd01741">
    <property type="entry name" value="GATase1_1"/>
    <property type="match status" value="1"/>
</dbReference>
<evidence type="ECO:0000313" key="3">
    <source>
        <dbReference type="Proteomes" id="UP000594262"/>
    </source>
</evidence>
<dbReference type="PANTHER" id="PTHR42695">
    <property type="entry name" value="GLUTAMINE AMIDOTRANSFERASE YLR126C-RELATED"/>
    <property type="match status" value="1"/>
</dbReference>